<dbReference type="Gene3D" id="2.100.10.30">
    <property type="entry name" value="Jacalin-like lectin domain"/>
    <property type="match status" value="1"/>
</dbReference>
<sequence>MAVSDIFKVTRILGGVVENAQVIGKLYLRQITGTNQSYVIEPNAVTGLGEIGVNNWAIYDGTGSQANLVANGQGMYTYTVNWNQSFTLVFKVERFKESTLQVMGASSPDKENEWAIVGGTGEFAMARGTIKRRVSSVTGGTSTQELTIEFFCRMKVVPSPTMRGPWGGNEGSLCEMRGKSQRLESVTINHGGVVHAIGFSYIDEDGRIRNAGIWGDIKTGRADKTETIKFGPSELVKQIIGRTDRSPMLHISKLQIVTNYNTYGPFGTWTPSGQFSYTVPADEIVVGFYAKTKDIINTIGVYTI</sequence>
<keyword evidence="5" id="KW-0052">Apoplast</keyword>
<dbReference type="PROSITE" id="PS51752">
    <property type="entry name" value="JACALIN_LECTIN"/>
    <property type="match status" value="1"/>
</dbReference>
<dbReference type="Gene3D" id="2.40.480.10">
    <property type="entry name" value="Allene oxide cyclase-like"/>
    <property type="match status" value="1"/>
</dbReference>
<keyword evidence="3 5" id="KW-0964">Secreted</keyword>
<comment type="caution">
    <text evidence="7">The sequence shown here is derived from an EMBL/GenBank/DDBJ whole genome shotgun (WGS) entry which is preliminary data.</text>
</comment>
<evidence type="ECO:0000256" key="4">
    <source>
        <dbReference type="ARBA" id="ARBA00022734"/>
    </source>
</evidence>
<evidence type="ECO:0000256" key="3">
    <source>
        <dbReference type="ARBA" id="ARBA00022525"/>
    </source>
</evidence>
<reference evidence="7" key="1">
    <citation type="journal article" date="2019" name="BMC Genomics">
        <title>A new reference genome for Sorghum bicolor reveals high levels of sequence similarity between sweet and grain genotypes: implications for the genetics of sugar metabolism.</title>
        <authorList>
            <person name="Cooper E.A."/>
            <person name="Brenton Z.W."/>
            <person name="Flinn B.S."/>
            <person name="Jenkins J."/>
            <person name="Shu S."/>
            <person name="Flowers D."/>
            <person name="Luo F."/>
            <person name="Wang Y."/>
            <person name="Xia P."/>
            <person name="Barry K."/>
            <person name="Daum C."/>
            <person name="Lipzen A."/>
            <person name="Yoshinaga Y."/>
            <person name="Schmutz J."/>
            <person name="Saski C."/>
            <person name="Vermerris W."/>
            <person name="Kresovich S."/>
        </authorList>
    </citation>
    <scope>NUCLEOTIDE SEQUENCE</scope>
</reference>
<dbReference type="OrthoDB" id="583353at2759"/>
<reference evidence="7" key="2">
    <citation type="submission" date="2020-10" db="EMBL/GenBank/DDBJ databases">
        <authorList>
            <person name="Cooper E.A."/>
            <person name="Brenton Z.W."/>
            <person name="Flinn B.S."/>
            <person name="Jenkins J."/>
            <person name="Shu S."/>
            <person name="Flowers D."/>
            <person name="Luo F."/>
            <person name="Wang Y."/>
            <person name="Xia P."/>
            <person name="Barry K."/>
            <person name="Daum C."/>
            <person name="Lipzen A."/>
            <person name="Yoshinaga Y."/>
            <person name="Schmutz J."/>
            <person name="Saski C."/>
            <person name="Vermerris W."/>
            <person name="Kresovich S."/>
        </authorList>
    </citation>
    <scope>NUCLEOTIDE SEQUENCE</scope>
</reference>
<dbReference type="PANTHER" id="PTHR46506">
    <property type="entry name" value="OS05G0143600 PROTEIN"/>
    <property type="match status" value="1"/>
</dbReference>
<dbReference type="AlphaFoldDB" id="A0A921QJ36"/>
<comment type="subcellular location">
    <subcellularLocation>
        <location evidence="5">Secreted</location>
        <location evidence="5">Extracellular space</location>
        <location evidence="5">Apoplast</location>
    </subcellularLocation>
</comment>
<dbReference type="InterPro" id="IPR001229">
    <property type="entry name" value="Jacalin-like_lectin_dom"/>
</dbReference>
<dbReference type="EMBL" id="CM027687">
    <property type="protein sequence ID" value="KAG0521737.1"/>
    <property type="molecule type" value="Genomic_DNA"/>
</dbReference>
<keyword evidence="4" id="KW-0430">Lectin</keyword>
<dbReference type="KEGG" id="sbi:8070163"/>
<comment type="function">
    <text evidence="5">Dirigent proteins impart stereoselectivity on the phenoxy radical-coupling reaction, yielding optically active lignans from two molecules of coniferyl alcohol in the biosynthesis of lignans, flavonolignans, and alkaloids and thus plays a central role in plant secondary metabolism.</text>
</comment>
<evidence type="ECO:0000256" key="5">
    <source>
        <dbReference type="RuleBase" id="RU363099"/>
    </source>
</evidence>
<comment type="similarity">
    <text evidence="1 5">Belongs to the plant dirigent protein family.</text>
</comment>
<organism evidence="7 8">
    <name type="scientific">Sorghum bicolor</name>
    <name type="common">Sorghum</name>
    <name type="synonym">Sorghum vulgare</name>
    <dbReference type="NCBI Taxonomy" id="4558"/>
    <lineage>
        <taxon>Eukaryota</taxon>
        <taxon>Viridiplantae</taxon>
        <taxon>Streptophyta</taxon>
        <taxon>Embryophyta</taxon>
        <taxon>Tracheophyta</taxon>
        <taxon>Spermatophyta</taxon>
        <taxon>Magnoliopsida</taxon>
        <taxon>Liliopsida</taxon>
        <taxon>Poales</taxon>
        <taxon>Poaceae</taxon>
        <taxon>PACMAD clade</taxon>
        <taxon>Panicoideae</taxon>
        <taxon>Andropogonodae</taxon>
        <taxon>Andropogoneae</taxon>
        <taxon>Sorghinae</taxon>
        <taxon>Sorghum</taxon>
    </lineage>
</organism>
<proteinExistence type="inferred from homology"/>
<gene>
    <name evidence="7" type="ORF">BDA96_08G186900</name>
</gene>
<dbReference type="InterPro" id="IPR004265">
    <property type="entry name" value="Dirigent"/>
</dbReference>
<evidence type="ECO:0000313" key="8">
    <source>
        <dbReference type="Proteomes" id="UP000807115"/>
    </source>
</evidence>
<dbReference type="InterPro" id="IPR036404">
    <property type="entry name" value="Jacalin-like_lectin_dom_sf"/>
</dbReference>
<dbReference type="Pfam" id="PF01419">
    <property type="entry name" value="Jacalin"/>
    <property type="match status" value="1"/>
</dbReference>
<accession>A0A921QJ36</accession>
<evidence type="ECO:0000256" key="2">
    <source>
        <dbReference type="ARBA" id="ARBA00011738"/>
    </source>
</evidence>
<dbReference type="Gramene" id="EES17391">
    <property type="protein sequence ID" value="EES17391"/>
    <property type="gene ID" value="SORBI_3008G168800"/>
</dbReference>
<evidence type="ECO:0000259" key="6">
    <source>
        <dbReference type="PROSITE" id="PS51752"/>
    </source>
</evidence>
<evidence type="ECO:0000313" key="7">
    <source>
        <dbReference type="EMBL" id="KAG0521737.1"/>
    </source>
</evidence>
<dbReference type="Pfam" id="PF03018">
    <property type="entry name" value="Dirigent"/>
    <property type="match status" value="1"/>
</dbReference>
<dbReference type="GO" id="GO:0048046">
    <property type="term" value="C:apoplast"/>
    <property type="evidence" value="ECO:0007669"/>
    <property type="project" value="UniProtKB-SubCell"/>
</dbReference>
<dbReference type="SMR" id="A0A921QJ36"/>
<name>A0A921QJ36_SORBI</name>
<evidence type="ECO:0000256" key="1">
    <source>
        <dbReference type="ARBA" id="ARBA00010746"/>
    </source>
</evidence>
<dbReference type="GO" id="GO:0009699">
    <property type="term" value="P:phenylpropanoid biosynthetic process"/>
    <property type="evidence" value="ECO:0007669"/>
    <property type="project" value="UniProtKB-ARBA"/>
</dbReference>
<comment type="subunit">
    <text evidence="2 5">Homodimer.</text>
</comment>
<feature type="domain" description="Jacalin-type lectin" evidence="6">
    <location>
        <begin position="160"/>
        <end position="304"/>
    </location>
</feature>
<dbReference type="GO" id="GO:0030246">
    <property type="term" value="F:carbohydrate binding"/>
    <property type="evidence" value="ECO:0007669"/>
    <property type="project" value="UniProtKB-KW"/>
</dbReference>
<protein>
    <recommendedName>
        <fullName evidence="5">Dirigent protein</fullName>
    </recommendedName>
</protein>
<dbReference type="Proteomes" id="UP000807115">
    <property type="component" value="Chromosome 8"/>
</dbReference>
<dbReference type="SUPFAM" id="SSF51101">
    <property type="entry name" value="Mannose-binding lectins"/>
    <property type="match status" value="1"/>
</dbReference>
<dbReference type="InterPro" id="IPR044859">
    <property type="entry name" value="Allene_oxi_cyc_Dirigent"/>
</dbReference>